<feature type="domain" description="PRELI/MSF1" evidence="2">
    <location>
        <begin position="374"/>
        <end position="603"/>
    </location>
</feature>
<dbReference type="Gene3D" id="3.20.10.10">
    <property type="entry name" value="D-amino Acid Aminotransferase, subunit A, domain 2"/>
    <property type="match status" value="1"/>
</dbReference>
<evidence type="ECO:0000313" key="3">
    <source>
        <dbReference type="EMBL" id="RDK39109.1"/>
    </source>
</evidence>
<accession>A0A370PAB7</accession>
<dbReference type="InterPro" id="IPR043131">
    <property type="entry name" value="BCAT-like_N"/>
</dbReference>
<dbReference type="Gene3D" id="3.30.470.10">
    <property type="match status" value="1"/>
</dbReference>
<dbReference type="InterPro" id="IPR006797">
    <property type="entry name" value="PRELI/MSF1_dom"/>
</dbReference>
<dbReference type="AlphaFoldDB" id="A0A370PAB7"/>
<evidence type="ECO:0000256" key="1">
    <source>
        <dbReference type="SAM" id="MobiDB-lite"/>
    </source>
</evidence>
<dbReference type="EMBL" id="KZ851862">
    <property type="protein sequence ID" value="RDK39109.1"/>
    <property type="molecule type" value="Genomic_DNA"/>
</dbReference>
<dbReference type="GO" id="GO:0003824">
    <property type="term" value="F:catalytic activity"/>
    <property type="evidence" value="ECO:0007669"/>
    <property type="project" value="InterPro"/>
</dbReference>
<dbReference type="PROSITE" id="PS50904">
    <property type="entry name" value="PRELI_MSF1"/>
    <property type="match status" value="1"/>
</dbReference>
<proteinExistence type="predicted"/>
<name>A0A370PAB7_ASPPH</name>
<sequence length="643" mass="71714">MASNLLPQDFKIISSLRYDPALLTIGKRTAAGTSPDPLTTPYYLLPYHQERLRNAAACFSWGNALAFLKQDTNQFVEFLDTFIPDITKPWRLRILLDSTGTCEVEVNPTTSINPLNFLTPFETDLQSTAWRVYIDSERISPSAFTTHKTTTRDFYTAARLRSGIVSFVEPAEVLLVNPAGEIMEGSITTPYFRRRDTTDGEGKPAWITPPLSSGGNAGTTRQYALAQGFCTEEAIAATDLVDGEECWLSNSVRGFIRGQIVLGGTGTGKYLIYSIEALLLKSNTPTVVVQLKKKSTTKYYMMIGPWGDNQMMHRPIPALPNRLSGERPEADRNSSHIPNATLCSSSILFLHPSSRRDFLISILQSTLYASFAIMKFFENVFTYDYSFPAVSLAYFLRYPNPYSRHVLTTDVIDRYVDPTTQRLHTTRLLLKKSKVPSGILKLLPKGIGGSDNSGQSYILETTVVDAKEGWMQTESRNMEWTGILSVVERQFYQRQPHEGPLGTLEGLSLDDKKSEQTTVRTTVTFRSKFGQGKLLGRRKAEPSSDHTGDYEEEAPKRGLFTSLSTAGIQRTIELIGLNRTRDAVLKSKQGMNVVLERLRNGGIVGVLEGMRQDREAAFGPEGGPWKRVWLSGHGHASIQDDDN</sequence>
<gene>
    <name evidence="3" type="ORF">M752DRAFT_320902</name>
</gene>
<dbReference type="Pfam" id="PF04707">
    <property type="entry name" value="PRELI"/>
    <property type="match status" value="1"/>
</dbReference>
<evidence type="ECO:0000313" key="4">
    <source>
        <dbReference type="Proteomes" id="UP000254937"/>
    </source>
</evidence>
<dbReference type="PANTHER" id="PTHR11158">
    <property type="entry name" value="MSF1/PX19 RELATED"/>
    <property type="match status" value="1"/>
</dbReference>
<dbReference type="SUPFAM" id="SSF56752">
    <property type="entry name" value="D-aminoacid aminotransferase-like PLP-dependent enzymes"/>
    <property type="match status" value="1"/>
</dbReference>
<organism evidence="3 4">
    <name type="scientific">Aspergillus phoenicis ATCC 13157</name>
    <dbReference type="NCBI Taxonomy" id="1353007"/>
    <lineage>
        <taxon>Eukaryota</taxon>
        <taxon>Fungi</taxon>
        <taxon>Dikarya</taxon>
        <taxon>Ascomycota</taxon>
        <taxon>Pezizomycotina</taxon>
        <taxon>Eurotiomycetes</taxon>
        <taxon>Eurotiomycetidae</taxon>
        <taxon>Eurotiales</taxon>
        <taxon>Aspergillaceae</taxon>
        <taxon>Aspergillus</taxon>
    </lineage>
</organism>
<feature type="region of interest" description="Disordered" evidence="1">
    <location>
        <begin position="534"/>
        <end position="553"/>
    </location>
</feature>
<dbReference type="GO" id="GO:0005758">
    <property type="term" value="C:mitochondrial intermembrane space"/>
    <property type="evidence" value="ECO:0007669"/>
    <property type="project" value="InterPro"/>
</dbReference>
<dbReference type="InterPro" id="IPR043132">
    <property type="entry name" value="BCAT-like_C"/>
</dbReference>
<reference evidence="3 4" key="1">
    <citation type="submission" date="2018-07" db="EMBL/GenBank/DDBJ databases">
        <title>Section-level genome sequencing of Aspergillus section Nigri to investigate inter- and intra-species variation.</title>
        <authorList>
            <consortium name="DOE Joint Genome Institute"/>
            <person name="Vesth T.C."/>
            <person name="Nybo J.L."/>
            <person name="Theobald S."/>
            <person name="Frisvad J.C."/>
            <person name="Larsen T.O."/>
            <person name="Nielsen K.F."/>
            <person name="Hoof J.B."/>
            <person name="Brandl J."/>
            <person name="Salamov A."/>
            <person name="Riley R."/>
            <person name="Gladden J.M."/>
            <person name="Phatale P."/>
            <person name="Nielsen M.T."/>
            <person name="Lyhne E.K."/>
            <person name="Kogle M.E."/>
            <person name="Strasser K."/>
            <person name="McDonnell E."/>
            <person name="Barry K."/>
            <person name="Clum A."/>
            <person name="Chen C."/>
            <person name="Nolan M."/>
            <person name="Sandor L."/>
            <person name="Kuo A."/>
            <person name="Lipzen A."/>
            <person name="Hainaut M."/>
            <person name="Drula E."/>
            <person name="Tsang A."/>
            <person name="Magnuson J.K."/>
            <person name="Henrissat B."/>
            <person name="Wiebenga A."/>
            <person name="Simmons B.A."/>
            <person name="Makela M.R."/>
            <person name="De vries R.P."/>
            <person name="Grigoriev I.V."/>
            <person name="Mortensen U.H."/>
            <person name="Baker S.E."/>
            <person name="Andersen M.R."/>
        </authorList>
    </citation>
    <scope>NUCLEOTIDE SEQUENCE [LARGE SCALE GENOMIC DNA]</scope>
    <source>
        <strain evidence="3 4">ATCC 13157</strain>
    </source>
</reference>
<feature type="compositionally biased region" description="Basic and acidic residues" evidence="1">
    <location>
        <begin position="538"/>
        <end position="553"/>
    </location>
</feature>
<dbReference type="Proteomes" id="UP000254937">
    <property type="component" value="Unassembled WGS sequence"/>
</dbReference>
<protein>
    <recommendedName>
        <fullName evidence="2">PRELI/MSF1 domain-containing protein</fullName>
    </recommendedName>
</protein>
<dbReference type="Pfam" id="PF01063">
    <property type="entry name" value="Aminotran_4"/>
    <property type="match status" value="1"/>
</dbReference>
<evidence type="ECO:0000259" key="2">
    <source>
        <dbReference type="PROSITE" id="PS50904"/>
    </source>
</evidence>
<keyword evidence="4" id="KW-1185">Reference proteome</keyword>
<dbReference type="InterPro" id="IPR036038">
    <property type="entry name" value="Aminotransferase-like"/>
</dbReference>
<dbReference type="InterPro" id="IPR037365">
    <property type="entry name" value="Slowmo/Ups"/>
</dbReference>
<dbReference type="InterPro" id="IPR001544">
    <property type="entry name" value="Aminotrans_IV"/>
</dbReference>